<dbReference type="Pfam" id="PF13671">
    <property type="entry name" value="AAA_33"/>
    <property type="match status" value="1"/>
</dbReference>
<name>A0ABS8G5E3_9ALTE</name>
<evidence type="ECO:0000313" key="2">
    <source>
        <dbReference type="Proteomes" id="UP001520878"/>
    </source>
</evidence>
<comment type="caution">
    <text evidence="1">The sequence shown here is derived from an EMBL/GenBank/DDBJ whole genome shotgun (WGS) entry which is preliminary data.</text>
</comment>
<dbReference type="InterPro" id="IPR027417">
    <property type="entry name" value="P-loop_NTPase"/>
</dbReference>
<sequence length="160" mass="18502">MNKGTLTLLCGKMAAGKSTYAQRLCDDHAVICLSEDVWLAAHYPGQIHSFDDYLRYSAQIKPFIRQHVQALLRAGINVVMDFPANTVRQRAWFVDLCAEVHCQHRLIYLEKSDQHCLQNLAKRRNEQPDRRQFDNEEVFHQVTRYFEPPTASEGLNITVV</sequence>
<reference evidence="1 2" key="1">
    <citation type="submission" date="2021-10" db="EMBL/GenBank/DDBJ databases">
        <title>Draft genome of Aestuariibacter halophilus JC2043.</title>
        <authorList>
            <person name="Emsley S.A."/>
            <person name="Pfannmuller K.M."/>
            <person name="Ushijima B."/>
            <person name="Saw J.H."/>
            <person name="Videau P."/>
        </authorList>
    </citation>
    <scope>NUCLEOTIDE SEQUENCE [LARGE SCALE GENOMIC DNA]</scope>
    <source>
        <strain evidence="1 2">JC2043</strain>
    </source>
</reference>
<protein>
    <submittedName>
        <fullName evidence="1">ATP-binding protein</fullName>
    </submittedName>
</protein>
<proteinExistence type="predicted"/>
<keyword evidence="1" id="KW-0067">ATP-binding</keyword>
<organism evidence="1 2">
    <name type="scientific">Fluctibacter halophilus</name>
    <dbReference type="NCBI Taxonomy" id="226011"/>
    <lineage>
        <taxon>Bacteria</taxon>
        <taxon>Pseudomonadati</taxon>
        <taxon>Pseudomonadota</taxon>
        <taxon>Gammaproteobacteria</taxon>
        <taxon>Alteromonadales</taxon>
        <taxon>Alteromonadaceae</taxon>
        <taxon>Fluctibacter</taxon>
    </lineage>
</organism>
<dbReference type="Proteomes" id="UP001520878">
    <property type="component" value="Unassembled WGS sequence"/>
</dbReference>
<dbReference type="Gene3D" id="3.40.50.300">
    <property type="entry name" value="P-loop containing nucleotide triphosphate hydrolases"/>
    <property type="match status" value="1"/>
</dbReference>
<dbReference type="SUPFAM" id="SSF52540">
    <property type="entry name" value="P-loop containing nucleoside triphosphate hydrolases"/>
    <property type="match status" value="1"/>
</dbReference>
<dbReference type="RefSeq" id="WP_229156805.1">
    <property type="nucleotide sequence ID" value="NZ_JAJEWP010000001.1"/>
</dbReference>
<dbReference type="EMBL" id="JAJEWP010000001">
    <property type="protein sequence ID" value="MCC2614889.1"/>
    <property type="molecule type" value="Genomic_DNA"/>
</dbReference>
<evidence type="ECO:0000313" key="1">
    <source>
        <dbReference type="EMBL" id="MCC2614889.1"/>
    </source>
</evidence>
<gene>
    <name evidence="1" type="ORF">LJ739_01380</name>
</gene>
<keyword evidence="1" id="KW-0547">Nucleotide-binding</keyword>
<accession>A0ABS8G5E3</accession>
<keyword evidence="2" id="KW-1185">Reference proteome</keyword>
<dbReference type="GO" id="GO:0005524">
    <property type="term" value="F:ATP binding"/>
    <property type="evidence" value="ECO:0007669"/>
    <property type="project" value="UniProtKB-KW"/>
</dbReference>